<feature type="compositionally biased region" description="Acidic residues" evidence="1">
    <location>
        <begin position="33"/>
        <end position="53"/>
    </location>
</feature>
<name>A0ABD3PFY8_9STRA</name>
<dbReference type="Gene3D" id="3.30.420.10">
    <property type="entry name" value="Ribonuclease H-like superfamily/Ribonuclease H"/>
    <property type="match status" value="1"/>
</dbReference>
<evidence type="ECO:0000259" key="2">
    <source>
        <dbReference type="Pfam" id="PF13358"/>
    </source>
</evidence>
<dbReference type="EMBL" id="JALLPJ020000634">
    <property type="protein sequence ID" value="KAL3786832.1"/>
    <property type="molecule type" value="Genomic_DNA"/>
</dbReference>
<keyword evidence="4" id="KW-1185">Reference proteome</keyword>
<dbReference type="Pfam" id="PF13358">
    <property type="entry name" value="DDE_3"/>
    <property type="match status" value="1"/>
</dbReference>
<dbReference type="InterPro" id="IPR038717">
    <property type="entry name" value="Tc1-like_DDE_dom"/>
</dbReference>
<evidence type="ECO:0000256" key="1">
    <source>
        <dbReference type="SAM" id="MobiDB-lite"/>
    </source>
</evidence>
<gene>
    <name evidence="3" type="ORF">ACHAWO_012509</name>
</gene>
<protein>
    <recommendedName>
        <fullName evidence="2">Tc1-like transposase DDE domain-containing protein</fullName>
    </recommendedName>
</protein>
<dbReference type="AlphaFoldDB" id="A0ABD3PFY8"/>
<feature type="region of interest" description="Disordered" evidence="1">
    <location>
        <begin position="31"/>
        <end position="64"/>
    </location>
</feature>
<reference evidence="3 4" key="1">
    <citation type="submission" date="2024-10" db="EMBL/GenBank/DDBJ databases">
        <title>Updated reference genomes for cyclostephanoid diatoms.</title>
        <authorList>
            <person name="Roberts W.R."/>
            <person name="Alverson A.J."/>
        </authorList>
    </citation>
    <scope>NUCLEOTIDE SEQUENCE [LARGE SCALE GENOMIC DNA]</scope>
    <source>
        <strain evidence="3 4">AJA010-31</strain>
    </source>
</reference>
<evidence type="ECO:0000313" key="3">
    <source>
        <dbReference type="EMBL" id="KAL3786832.1"/>
    </source>
</evidence>
<dbReference type="InterPro" id="IPR036397">
    <property type="entry name" value="RNaseH_sf"/>
</dbReference>
<sequence length="431" mass="49433">MPPLSDGYESDDSDDDDLLSYDCSSWLTSCYESESEDSLSDDEYSSDEEDQGYDDSFTAPSPPIGPRLAASYGLAYNENGGMFKRGLSYDITKKLAVSAVIQEQGSSLVISEVARRCNVSWGFVQKVWEEMIENDGRVVDPSTVRQSRAEGPGVKSLTEYDHFALMYLYFDEPSRSNASYVENLFQVTGTKVSKSTISRWFNNFFPISGRFRKPNMVPVDKFKPINLLKAEEYVVVLEKVAPHKLRFGDEKLIKGSEVYCRRTRRNVFNGMVPAMNTPSDFRNTYSVYGMCGICEETPPLYWRIHDGNNDAAEFSYDIERACVNGYLRQRDVLVLDNAAIHNGHDNKYLEDFVWETFEVFILFLPTRAPEWNPQELVWQTMCRKMLSFPIRPLRETNLQHSTARVANHCLGEITHEHVVGFFRHSQVLRRN</sequence>
<evidence type="ECO:0000313" key="4">
    <source>
        <dbReference type="Proteomes" id="UP001530400"/>
    </source>
</evidence>
<comment type="caution">
    <text evidence="3">The sequence shown here is derived from an EMBL/GenBank/DDBJ whole genome shotgun (WGS) entry which is preliminary data.</text>
</comment>
<dbReference type="Proteomes" id="UP001530400">
    <property type="component" value="Unassembled WGS sequence"/>
</dbReference>
<feature type="domain" description="Tc1-like transposase DDE" evidence="2">
    <location>
        <begin position="281"/>
        <end position="387"/>
    </location>
</feature>
<accession>A0ABD3PFY8</accession>
<proteinExistence type="predicted"/>
<organism evidence="3 4">
    <name type="scientific">Cyclotella atomus</name>
    <dbReference type="NCBI Taxonomy" id="382360"/>
    <lineage>
        <taxon>Eukaryota</taxon>
        <taxon>Sar</taxon>
        <taxon>Stramenopiles</taxon>
        <taxon>Ochrophyta</taxon>
        <taxon>Bacillariophyta</taxon>
        <taxon>Coscinodiscophyceae</taxon>
        <taxon>Thalassiosirophycidae</taxon>
        <taxon>Stephanodiscales</taxon>
        <taxon>Stephanodiscaceae</taxon>
        <taxon>Cyclotella</taxon>
    </lineage>
</organism>